<evidence type="ECO:0000313" key="1">
    <source>
        <dbReference type="EMBL" id="PNT06833.1"/>
    </source>
</evidence>
<dbReference type="EMBL" id="CM009302">
    <property type="protein sequence ID" value="PNT06833.1"/>
    <property type="molecule type" value="Genomic_DNA"/>
</dbReference>
<protein>
    <submittedName>
        <fullName evidence="1">Uncharacterized protein</fullName>
    </submittedName>
</protein>
<name>A0A2K1Y1C2_POPTR</name>
<dbReference type="AlphaFoldDB" id="A0A2K1Y1C2"/>
<dbReference type="InParanoid" id="A0A2K1Y1C2"/>
<gene>
    <name evidence="1" type="ORF">POPTR_013G053800</name>
</gene>
<reference evidence="1 2" key="1">
    <citation type="journal article" date="2006" name="Science">
        <title>The genome of black cottonwood, Populus trichocarpa (Torr. &amp; Gray).</title>
        <authorList>
            <person name="Tuskan G.A."/>
            <person name="Difazio S."/>
            <person name="Jansson S."/>
            <person name="Bohlmann J."/>
            <person name="Grigoriev I."/>
            <person name="Hellsten U."/>
            <person name="Putnam N."/>
            <person name="Ralph S."/>
            <person name="Rombauts S."/>
            <person name="Salamov A."/>
            <person name="Schein J."/>
            <person name="Sterck L."/>
            <person name="Aerts A."/>
            <person name="Bhalerao R.R."/>
            <person name="Bhalerao R.P."/>
            <person name="Blaudez D."/>
            <person name="Boerjan W."/>
            <person name="Brun A."/>
            <person name="Brunner A."/>
            <person name="Busov V."/>
            <person name="Campbell M."/>
            <person name="Carlson J."/>
            <person name="Chalot M."/>
            <person name="Chapman J."/>
            <person name="Chen G.L."/>
            <person name="Cooper D."/>
            <person name="Coutinho P.M."/>
            <person name="Couturier J."/>
            <person name="Covert S."/>
            <person name="Cronk Q."/>
            <person name="Cunningham R."/>
            <person name="Davis J."/>
            <person name="Degroeve S."/>
            <person name="Dejardin A."/>
            <person name="Depamphilis C."/>
            <person name="Detter J."/>
            <person name="Dirks B."/>
            <person name="Dubchak I."/>
            <person name="Duplessis S."/>
            <person name="Ehlting J."/>
            <person name="Ellis B."/>
            <person name="Gendler K."/>
            <person name="Goodstein D."/>
            <person name="Gribskov M."/>
            <person name="Grimwood J."/>
            <person name="Groover A."/>
            <person name="Gunter L."/>
            <person name="Hamberger B."/>
            <person name="Heinze B."/>
            <person name="Helariutta Y."/>
            <person name="Henrissat B."/>
            <person name="Holligan D."/>
            <person name="Holt R."/>
            <person name="Huang W."/>
            <person name="Islam-Faridi N."/>
            <person name="Jones S."/>
            <person name="Jones-Rhoades M."/>
            <person name="Jorgensen R."/>
            <person name="Joshi C."/>
            <person name="Kangasjarvi J."/>
            <person name="Karlsson J."/>
            <person name="Kelleher C."/>
            <person name="Kirkpatrick R."/>
            <person name="Kirst M."/>
            <person name="Kohler A."/>
            <person name="Kalluri U."/>
            <person name="Larimer F."/>
            <person name="Leebens-Mack J."/>
            <person name="Leple J.C."/>
            <person name="Locascio P."/>
            <person name="Lou Y."/>
            <person name="Lucas S."/>
            <person name="Martin F."/>
            <person name="Montanini B."/>
            <person name="Napoli C."/>
            <person name="Nelson D.R."/>
            <person name="Nelson C."/>
            <person name="Nieminen K."/>
            <person name="Nilsson O."/>
            <person name="Pereda V."/>
            <person name="Peter G."/>
            <person name="Philippe R."/>
            <person name="Pilate G."/>
            <person name="Poliakov A."/>
            <person name="Razumovskaya J."/>
            <person name="Richardson P."/>
            <person name="Rinaldi C."/>
            <person name="Ritland K."/>
            <person name="Rouze P."/>
            <person name="Ryaboy D."/>
            <person name="Schmutz J."/>
            <person name="Schrader J."/>
            <person name="Segerman B."/>
            <person name="Shin H."/>
            <person name="Siddiqui A."/>
            <person name="Sterky F."/>
            <person name="Terry A."/>
            <person name="Tsai C.J."/>
            <person name="Uberbacher E."/>
            <person name="Unneberg P."/>
            <person name="Vahala J."/>
            <person name="Wall K."/>
            <person name="Wessler S."/>
            <person name="Yang G."/>
            <person name="Yin T."/>
            <person name="Douglas C."/>
            <person name="Marra M."/>
            <person name="Sandberg G."/>
            <person name="Van de Peer Y."/>
            <person name="Rokhsar D."/>
        </authorList>
    </citation>
    <scope>NUCLEOTIDE SEQUENCE [LARGE SCALE GENOMIC DNA]</scope>
    <source>
        <strain evidence="2">cv. Nisqually</strain>
    </source>
</reference>
<sequence length="69" mass="7772">MPFIRYSLPGNFTQTLEISLIDSEEEATSITPANGEEMCALFKKFLYGKLDAACKYCGLEQTKNGYCYN</sequence>
<dbReference type="Proteomes" id="UP000006729">
    <property type="component" value="Chromosome 13"/>
</dbReference>
<keyword evidence="2" id="KW-1185">Reference proteome</keyword>
<proteinExistence type="predicted"/>
<organism evidence="1 2">
    <name type="scientific">Populus trichocarpa</name>
    <name type="common">Western balsam poplar</name>
    <name type="synonym">Populus balsamifera subsp. trichocarpa</name>
    <dbReference type="NCBI Taxonomy" id="3694"/>
    <lineage>
        <taxon>Eukaryota</taxon>
        <taxon>Viridiplantae</taxon>
        <taxon>Streptophyta</taxon>
        <taxon>Embryophyta</taxon>
        <taxon>Tracheophyta</taxon>
        <taxon>Spermatophyta</taxon>
        <taxon>Magnoliopsida</taxon>
        <taxon>eudicotyledons</taxon>
        <taxon>Gunneridae</taxon>
        <taxon>Pentapetalae</taxon>
        <taxon>rosids</taxon>
        <taxon>fabids</taxon>
        <taxon>Malpighiales</taxon>
        <taxon>Salicaceae</taxon>
        <taxon>Saliceae</taxon>
        <taxon>Populus</taxon>
    </lineage>
</organism>
<evidence type="ECO:0000313" key="2">
    <source>
        <dbReference type="Proteomes" id="UP000006729"/>
    </source>
</evidence>
<accession>A0A2K1Y1C2</accession>